<evidence type="ECO:0000313" key="11">
    <source>
        <dbReference type="EMBL" id="OGC82272.1"/>
    </source>
</evidence>
<comment type="caution">
    <text evidence="11">The sequence shown here is derived from an EMBL/GenBank/DDBJ whole genome shotgun (WGS) entry which is preliminary data.</text>
</comment>
<reference evidence="11 12" key="1">
    <citation type="journal article" date="2016" name="Nat. Commun.">
        <title>Thousands of microbial genomes shed light on interconnected biogeochemical processes in an aquifer system.</title>
        <authorList>
            <person name="Anantharaman K."/>
            <person name="Brown C.T."/>
            <person name="Hug L.A."/>
            <person name="Sharon I."/>
            <person name="Castelle C.J."/>
            <person name="Probst A.J."/>
            <person name="Thomas B.C."/>
            <person name="Singh A."/>
            <person name="Wilkins M.J."/>
            <person name="Karaoz U."/>
            <person name="Brodie E.L."/>
            <person name="Williams K.H."/>
            <person name="Hubbard S.S."/>
            <person name="Banfield J.F."/>
        </authorList>
    </citation>
    <scope>NUCLEOTIDE SEQUENCE [LARGE SCALE GENOMIC DNA]</scope>
</reference>
<dbReference type="CDD" id="cd00859">
    <property type="entry name" value="HisRS_anticodon"/>
    <property type="match status" value="1"/>
</dbReference>
<dbReference type="Gene3D" id="3.40.50.800">
    <property type="entry name" value="Anticodon-binding domain"/>
    <property type="match status" value="1"/>
</dbReference>
<dbReference type="InterPro" id="IPR004154">
    <property type="entry name" value="Anticodon-bd"/>
</dbReference>
<dbReference type="GO" id="GO:0004821">
    <property type="term" value="F:histidine-tRNA ligase activity"/>
    <property type="evidence" value="ECO:0007669"/>
    <property type="project" value="UniProtKB-UniRule"/>
</dbReference>
<protein>
    <recommendedName>
        <fullName evidence="8">Histidine--tRNA ligase</fullName>
        <ecNumber evidence="8">6.1.1.21</ecNumber>
    </recommendedName>
    <alternativeName>
        <fullName evidence="8">Histidyl-tRNA synthetase</fullName>
        <shortName evidence="8">HisRS</shortName>
    </alternativeName>
</protein>
<dbReference type="GO" id="GO:0006427">
    <property type="term" value="P:histidyl-tRNA aminoacylation"/>
    <property type="evidence" value="ECO:0007669"/>
    <property type="project" value="UniProtKB-UniRule"/>
</dbReference>
<dbReference type="SUPFAM" id="SSF52954">
    <property type="entry name" value="Class II aaRS ABD-related"/>
    <property type="match status" value="1"/>
</dbReference>
<evidence type="ECO:0000256" key="1">
    <source>
        <dbReference type="ARBA" id="ARBA00008226"/>
    </source>
</evidence>
<dbReference type="InterPro" id="IPR006195">
    <property type="entry name" value="aa-tRNA-synth_II"/>
</dbReference>
<dbReference type="Pfam" id="PF13393">
    <property type="entry name" value="tRNA-synt_His"/>
    <property type="match status" value="1"/>
</dbReference>
<feature type="binding site" evidence="9">
    <location>
        <begin position="78"/>
        <end position="80"/>
    </location>
    <ligand>
        <name>L-histidine</name>
        <dbReference type="ChEBI" id="CHEBI:57595"/>
    </ligand>
</feature>
<feature type="binding site" evidence="9">
    <location>
        <position position="274"/>
    </location>
    <ligand>
        <name>L-histidine</name>
        <dbReference type="ChEBI" id="CHEBI:57595"/>
    </ligand>
</feature>
<evidence type="ECO:0000313" key="12">
    <source>
        <dbReference type="Proteomes" id="UP000177614"/>
    </source>
</evidence>
<feature type="binding site" evidence="9">
    <location>
        <position position="122"/>
    </location>
    <ligand>
        <name>L-histidine</name>
        <dbReference type="ChEBI" id="CHEBI:57595"/>
    </ligand>
</feature>
<feature type="binding site" evidence="9">
    <location>
        <position position="126"/>
    </location>
    <ligand>
        <name>L-histidine</name>
        <dbReference type="ChEBI" id="CHEBI:57595"/>
    </ligand>
</feature>
<dbReference type="InterPro" id="IPR033656">
    <property type="entry name" value="HisRS_anticodon"/>
</dbReference>
<dbReference type="PIRSF" id="PIRSF001549">
    <property type="entry name" value="His-tRNA_synth"/>
    <property type="match status" value="1"/>
</dbReference>
<dbReference type="NCBIfam" id="TIGR00442">
    <property type="entry name" value="hisS"/>
    <property type="match status" value="1"/>
</dbReference>
<comment type="subunit">
    <text evidence="8">Homodimer.</text>
</comment>
<evidence type="ECO:0000256" key="4">
    <source>
        <dbReference type="ARBA" id="ARBA00022840"/>
    </source>
</evidence>
<dbReference type="InterPro" id="IPR004516">
    <property type="entry name" value="HisRS/HisZ"/>
</dbReference>
<keyword evidence="4 8" id="KW-0067">ATP-binding</keyword>
<keyword evidence="3 8" id="KW-0547">Nucleotide-binding</keyword>
<dbReference type="CDD" id="cd00773">
    <property type="entry name" value="HisRS-like_core"/>
    <property type="match status" value="1"/>
</dbReference>
<dbReference type="PANTHER" id="PTHR11476:SF7">
    <property type="entry name" value="HISTIDINE--TRNA LIGASE"/>
    <property type="match status" value="1"/>
</dbReference>
<proteinExistence type="inferred from homology"/>
<dbReference type="GO" id="GO:0005737">
    <property type="term" value="C:cytoplasm"/>
    <property type="evidence" value="ECO:0007669"/>
    <property type="project" value="UniProtKB-SubCell"/>
</dbReference>
<comment type="similarity">
    <text evidence="1 8">Belongs to the class-II aminoacyl-tRNA synthetase family.</text>
</comment>
<evidence type="ECO:0000256" key="6">
    <source>
        <dbReference type="ARBA" id="ARBA00023146"/>
    </source>
</evidence>
<comment type="catalytic activity">
    <reaction evidence="7 8">
        <text>tRNA(His) + L-histidine + ATP = L-histidyl-tRNA(His) + AMP + diphosphate + H(+)</text>
        <dbReference type="Rhea" id="RHEA:17313"/>
        <dbReference type="Rhea" id="RHEA-COMP:9665"/>
        <dbReference type="Rhea" id="RHEA-COMP:9689"/>
        <dbReference type="ChEBI" id="CHEBI:15378"/>
        <dbReference type="ChEBI" id="CHEBI:30616"/>
        <dbReference type="ChEBI" id="CHEBI:33019"/>
        <dbReference type="ChEBI" id="CHEBI:57595"/>
        <dbReference type="ChEBI" id="CHEBI:78442"/>
        <dbReference type="ChEBI" id="CHEBI:78527"/>
        <dbReference type="ChEBI" id="CHEBI:456215"/>
        <dbReference type="EC" id="6.1.1.21"/>
    </reaction>
</comment>
<feature type="binding site" evidence="9">
    <location>
        <position position="108"/>
    </location>
    <ligand>
        <name>L-histidine</name>
        <dbReference type="ChEBI" id="CHEBI:57595"/>
    </ligand>
</feature>
<sequence length="434" mass="49206">MIEARTLQGFSDFLPEDMYLRQYLMDTWRHTFESFGYGALDTPALEYEDILMGKYGEEEKLIYRFTDNGDRKVALRYDQTVPLARAVVQHQNDIKFPFKRYQIGKVWRADSPRKGRKREFYQCDADIIGSVSPLADAEILCVIDQGMKTLGLDDYVINLNHRGILEAMMNSWDIPEQFHIEVFRAIDKFDKIGADGVAKELMTRKVPPDAHKKILELLDWKETDIDKVFNFLEKKFGNSPAAQNGITNLRRITELALASKVDPENIFINLNLVRGLDYYTGGVFEVTVPVFGRTALAAGGRYDKLTQAFSNHNLPGVGVGIGFETLYELLKEHPITFPKTAPEILLVAFSNELLADVSNIAAELRAIGKRVMVYPGGAEKMSKQLKYANDLKIPYVLIFGPDEAKAKKIQLKNMETGESQTIKLDELVNKMSVI</sequence>
<dbReference type="GO" id="GO:0005524">
    <property type="term" value="F:ATP binding"/>
    <property type="evidence" value="ECO:0007669"/>
    <property type="project" value="UniProtKB-UniRule"/>
</dbReference>
<name>A0A1F4XKN1_9BACT</name>
<accession>A0A1F4XKN1</accession>
<dbReference type="PROSITE" id="PS50862">
    <property type="entry name" value="AA_TRNA_LIGASE_II"/>
    <property type="match status" value="1"/>
</dbReference>
<organism evidence="11 12">
    <name type="scientific">Candidatus Abawacabacteria bacterium RBG_16_42_10</name>
    <dbReference type="NCBI Taxonomy" id="1817814"/>
    <lineage>
        <taxon>Bacteria</taxon>
        <taxon>Candidatus Abawacaibacteriota</taxon>
    </lineage>
</organism>
<dbReference type="EC" id="6.1.1.21" evidence="8"/>
<dbReference type="SUPFAM" id="SSF55681">
    <property type="entry name" value="Class II aaRS and biotin synthetases"/>
    <property type="match status" value="1"/>
</dbReference>
<dbReference type="Gene3D" id="3.30.930.10">
    <property type="entry name" value="Bira Bifunctional Protein, Domain 2"/>
    <property type="match status" value="1"/>
</dbReference>
<dbReference type="InterPro" id="IPR036621">
    <property type="entry name" value="Anticodon-bd_dom_sf"/>
</dbReference>
<dbReference type="Proteomes" id="UP000177614">
    <property type="component" value="Unassembled WGS sequence"/>
</dbReference>
<dbReference type="InterPro" id="IPR041715">
    <property type="entry name" value="HisRS-like_core"/>
</dbReference>
<gene>
    <name evidence="8" type="primary">hisS</name>
    <name evidence="11" type="ORF">A2V81_01920</name>
</gene>
<evidence type="ECO:0000256" key="8">
    <source>
        <dbReference type="HAMAP-Rule" id="MF_00127"/>
    </source>
</evidence>
<evidence type="ECO:0000256" key="5">
    <source>
        <dbReference type="ARBA" id="ARBA00022917"/>
    </source>
</evidence>
<evidence type="ECO:0000256" key="3">
    <source>
        <dbReference type="ARBA" id="ARBA00022741"/>
    </source>
</evidence>
<keyword evidence="5 8" id="KW-0648">Protein biosynthesis</keyword>
<dbReference type="AlphaFoldDB" id="A0A1F4XKN1"/>
<dbReference type="InterPro" id="IPR045864">
    <property type="entry name" value="aa-tRNA-synth_II/BPL/LPL"/>
</dbReference>
<evidence type="ECO:0000256" key="7">
    <source>
        <dbReference type="ARBA" id="ARBA00047639"/>
    </source>
</evidence>
<feature type="domain" description="Aminoacyl-transfer RNA synthetases class-II family profile" evidence="10">
    <location>
        <begin position="1"/>
        <end position="338"/>
    </location>
</feature>
<dbReference type="PANTHER" id="PTHR11476">
    <property type="entry name" value="HISTIDYL-TRNA SYNTHETASE"/>
    <property type="match status" value="1"/>
</dbReference>
<dbReference type="InterPro" id="IPR015807">
    <property type="entry name" value="His-tRNA-ligase"/>
</dbReference>
<evidence type="ECO:0000256" key="2">
    <source>
        <dbReference type="ARBA" id="ARBA00022598"/>
    </source>
</evidence>
<keyword evidence="8" id="KW-0963">Cytoplasm</keyword>
<keyword evidence="6 8" id="KW-0030">Aminoacyl-tRNA synthetase</keyword>
<evidence type="ECO:0000259" key="10">
    <source>
        <dbReference type="PROSITE" id="PS50862"/>
    </source>
</evidence>
<comment type="subcellular location">
    <subcellularLocation>
        <location evidence="8">Cytoplasm</location>
    </subcellularLocation>
</comment>
<dbReference type="EMBL" id="MEWR01000008">
    <property type="protein sequence ID" value="OGC82272.1"/>
    <property type="molecule type" value="Genomic_DNA"/>
</dbReference>
<dbReference type="HAMAP" id="MF_00127">
    <property type="entry name" value="His_tRNA_synth"/>
    <property type="match status" value="1"/>
</dbReference>
<feature type="binding site" evidence="9">
    <location>
        <begin position="278"/>
        <end position="279"/>
    </location>
    <ligand>
        <name>L-histidine</name>
        <dbReference type="ChEBI" id="CHEBI:57595"/>
    </ligand>
</feature>
<dbReference type="STRING" id="1817814.A2V81_01920"/>
<evidence type="ECO:0000256" key="9">
    <source>
        <dbReference type="PIRSR" id="PIRSR001549-1"/>
    </source>
</evidence>
<dbReference type="Pfam" id="PF03129">
    <property type="entry name" value="HGTP_anticodon"/>
    <property type="match status" value="1"/>
</dbReference>
<keyword evidence="2 8" id="KW-0436">Ligase</keyword>